<comment type="similarity">
    <text evidence="2 3">Belongs to the small heat shock protein (HSP20) family.</text>
</comment>
<dbReference type="InterPro" id="IPR008978">
    <property type="entry name" value="HSP20-like_chaperone"/>
</dbReference>
<dbReference type="Proteomes" id="UP000183454">
    <property type="component" value="Unassembled WGS sequence"/>
</dbReference>
<name>A0A1H2Y7Y2_9PROT</name>
<keyword evidence="1" id="KW-0346">Stress response</keyword>
<dbReference type="PROSITE" id="PS51203">
    <property type="entry name" value="CS"/>
    <property type="match status" value="1"/>
</dbReference>
<dbReference type="InterPro" id="IPR044587">
    <property type="entry name" value="HSP21-like"/>
</dbReference>
<evidence type="ECO:0000313" key="8">
    <source>
        <dbReference type="Proteomes" id="UP000183454"/>
    </source>
</evidence>
<feature type="domain" description="SHSP" evidence="5">
    <location>
        <begin position="72"/>
        <end position="182"/>
    </location>
</feature>
<evidence type="ECO:0000256" key="4">
    <source>
        <dbReference type="SAM" id="MobiDB-lite"/>
    </source>
</evidence>
<evidence type="ECO:0000256" key="2">
    <source>
        <dbReference type="PROSITE-ProRule" id="PRU00285"/>
    </source>
</evidence>
<organism evidence="7 8">
    <name type="scientific">Nitrosomonas communis</name>
    <dbReference type="NCBI Taxonomy" id="44574"/>
    <lineage>
        <taxon>Bacteria</taxon>
        <taxon>Pseudomonadati</taxon>
        <taxon>Pseudomonadota</taxon>
        <taxon>Betaproteobacteria</taxon>
        <taxon>Nitrosomonadales</taxon>
        <taxon>Nitrosomonadaceae</taxon>
        <taxon>Nitrosomonas</taxon>
    </lineage>
</organism>
<proteinExistence type="inferred from homology"/>
<dbReference type="PROSITE" id="PS01031">
    <property type="entry name" value="SHSP"/>
    <property type="match status" value="1"/>
</dbReference>
<dbReference type="AlphaFoldDB" id="A0A1H2Y7Y2"/>
<dbReference type="SUPFAM" id="SSF49764">
    <property type="entry name" value="HSP20-like chaperones"/>
    <property type="match status" value="1"/>
</dbReference>
<reference evidence="7 8" key="1">
    <citation type="submission" date="2016-10" db="EMBL/GenBank/DDBJ databases">
        <authorList>
            <person name="de Groot N.N."/>
        </authorList>
    </citation>
    <scope>NUCLEOTIDE SEQUENCE [LARGE SCALE GENOMIC DNA]</scope>
    <source>
        <strain evidence="7 8">Nm110</strain>
    </source>
</reference>
<gene>
    <name evidence="7" type="ORF">SAMN05421882_10484</name>
</gene>
<dbReference type="PANTHER" id="PTHR46733">
    <property type="entry name" value="26.5 KDA HEAT SHOCK PROTEIN, MITOCHONDRIAL"/>
    <property type="match status" value="1"/>
</dbReference>
<dbReference type="InterPro" id="IPR007052">
    <property type="entry name" value="CS_dom"/>
</dbReference>
<dbReference type="Pfam" id="PF00011">
    <property type="entry name" value="HSP20"/>
    <property type="match status" value="1"/>
</dbReference>
<evidence type="ECO:0000259" key="5">
    <source>
        <dbReference type="PROSITE" id="PS01031"/>
    </source>
</evidence>
<sequence length="182" mass="20467">MAEENKENIPVSTNKEAAKKEATKGEVSAMRPATDIERSFTEMERAFDRFFRRGWPSLWRWGGVPAWDNLFELEASHSPKLDVIDRDNEILVRAEIPGIEKEDLNISLTGNLLTIKGQCASDVKEEKGDYHRREISNFSFSRSVALPGEVDTAKTTASLKSGILEITLPKAESSKRRSITVQ</sequence>
<dbReference type="InterPro" id="IPR002068">
    <property type="entry name" value="A-crystallin/Hsp20_dom"/>
</dbReference>
<protein>
    <submittedName>
        <fullName evidence="7">HSP20 family protein</fullName>
    </submittedName>
</protein>
<feature type="region of interest" description="Disordered" evidence="4">
    <location>
        <begin position="1"/>
        <end position="30"/>
    </location>
</feature>
<dbReference type="CDD" id="cd06464">
    <property type="entry name" value="ACD_sHsps-like"/>
    <property type="match status" value="1"/>
</dbReference>
<evidence type="ECO:0000259" key="6">
    <source>
        <dbReference type="PROSITE" id="PS51203"/>
    </source>
</evidence>
<evidence type="ECO:0000256" key="3">
    <source>
        <dbReference type="RuleBase" id="RU003616"/>
    </source>
</evidence>
<dbReference type="GO" id="GO:0009408">
    <property type="term" value="P:response to heat"/>
    <property type="evidence" value="ECO:0007669"/>
    <property type="project" value="InterPro"/>
</dbReference>
<evidence type="ECO:0000256" key="1">
    <source>
        <dbReference type="ARBA" id="ARBA00023016"/>
    </source>
</evidence>
<evidence type="ECO:0000313" key="7">
    <source>
        <dbReference type="EMBL" id="SDX01256.1"/>
    </source>
</evidence>
<dbReference type="Gene3D" id="2.60.40.790">
    <property type="match status" value="1"/>
</dbReference>
<feature type="domain" description="CS" evidence="6">
    <location>
        <begin position="76"/>
        <end position="180"/>
    </location>
</feature>
<dbReference type="PANTHER" id="PTHR46733:SF4">
    <property type="entry name" value="HEAT SHOCK PROTEIN 21, CHLOROPLASTIC"/>
    <property type="match status" value="1"/>
</dbReference>
<dbReference type="EMBL" id="FNNH01000048">
    <property type="protein sequence ID" value="SDX01256.1"/>
    <property type="molecule type" value="Genomic_DNA"/>
</dbReference>
<accession>A0A1H2Y7Y2</accession>